<keyword evidence="4" id="KW-0548">Nucleotidyltransferase</keyword>
<organism evidence="7 8">
    <name type="scientific">candidate division WWE3 bacterium CG22_combo_CG10-13_8_21_14_all_39_12</name>
    <dbReference type="NCBI Taxonomy" id="1975094"/>
    <lineage>
        <taxon>Bacteria</taxon>
        <taxon>Katanobacteria</taxon>
    </lineage>
</organism>
<reference evidence="7 8" key="1">
    <citation type="submission" date="2017-09" db="EMBL/GenBank/DDBJ databases">
        <title>Depth-based differentiation of microbial function through sediment-hosted aquifers and enrichment of novel symbionts in the deep terrestrial subsurface.</title>
        <authorList>
            <person name="Probst A.J."/>
            <person name="Ladd B."/>
            <person name="Jarett J.K."/>
            <person name="Geller-Mcgrath D.E."/>
            <person name="Sieber C.M."/>
            <person name="Emerson J.B."/>
            <person name="Anantharaman K."/>
            <person name="Thomas B.C."/>
            <person name="Malmstrom R."/>
            <person name="Stieglmeier M."/>
            <person name="Klingl A."/>
            <person name="Woyke T."/>
            <person name="Ryan C.M."/>
            <person name="Banfield J.F."/>
        </authorList>
    </citation>
    <scope>NUCLEOTIDE SEQUENCE [LARGE SCALE GENOMIC DNA]</scope>
    <source>
        <strain evidence="7">CG22_combo_CG10-13_8_21_14_all_39_12</strain>
    </source>
</reference>
<dbReference type="EC" id="2.7.7.9" evidence="2"/>
<comment type="similarity">
    <text evidence="1">Belongs to the UDPGP type 2 family.</text>
</comment>
<name>A0A2H0BF64_UNCKA</name>
<protein>
    <recommendedName>
        <fullName evidence="2">UTP--glucose-1-phosphate uridylyltransferase</fullName>
        <ecNumber evidence="2">2.7.7.9</ecNumber>
    </recommendedName>
</protein>
<accession>A0A2H0BF64</accession>
<dbReference type="EMBL" id="PCSU01000063">
    <property type="protein sequence ID" value="PIP56317.1"/>
    <property type="molecule type" value="Genomic_DNA"/>
</dbReference>
<feature type="domain" description="Nucleotidyl transferase" evidence="6">
    <location>
        <begin position="7"/>
        <end position="271"/>
    </location>
</feature>
<dbReference type="Proteomes" id="UP000228495">
    <property type="component" value="Unassembled WGS sequence"/>
</dbReference>
<dbReference type="GO" id="GO:0006011">
    <property type="term" value="P:UDP-alpha-D-glucose metabolic process"/>
    <property type="evidence" value="ECO:0007669"/>
    <property type="project" value="InterPro"/>
</dbReference>
<gene>
    <name evidence="7" type="ORF">COX05_03665</name>
</gene>
<evidence type="ECO:0000256" key="1">
    <source>
        <dbReference type="ARBA" id="ARBA00006890"/>
    </source>
</evidence>
<evidence type="ECO:0000256" key="5">
    <source>
        <dbReference type="ARBA" id="ARBA00048128"/>
    </source>
</evidence>
<evidence type="ECO:0000256" key="3">
    <source>
        <dbReference type="ARBA" id="ARBA00022679"/>
    </source>
</evidence>
<dbReference type="InterPro" id="IPR029044">
    <property type="entry name" value="Nucleotide-diphossugar_trans"/>
</dbReference>
<evidence type="ECO:0000256" key="2">
    <source>
        <dbReference type="ARBA" id="ARBA00012415"/>
    </source>
</evidence>
<dbReference type="GO" id="GO:0003983">
    <property type="term" value="F:UTP:glucose-1-phosphate uridylyltransferase activity"/>
    <property type="evidence" value="ECO:0007669"/>
    <property type="project" value="UniProtKB-EC"/>
</dbReference>
<keyword evidence="3" id="KW-0808">Transferase</keyword>
<dbReference type="InterPro" id="IPR005835">
    <property type="entry name" value="NTP_transferase_dom"/>
</dbReference>
<dbReference type="Pfam" id="PF00483">
    <property type="entry name" value="NTP_transferase"/>
    <property type="match status" value="1"/>
</dbReference>
<evidence type="ECO:0000259" key="6">
    <source>
        <dbReference type="Pfam" id="PF00483"/>
    </source>
</evidence>
<dbReference type="PANTHER" id="PTHR43197">
    <property type="entry name" value="UTP--GLUCOSE-1-PHOSPHATE URIDYLYLTRANSFERASE"/>
    <property type="match status" value="1"/>
</dbReference>
<comment type="caution">
    <text evidence="7">The sequence shown here is derived from an EMBL/GenBank/DDBJ whole genome shotgun (WGS) entry which is preliminary data.</text>
</comment>
<evidence type="ECO:0000313" key="8">
    <source>
        <dbReference type="Proteomes" id="UP000228495"/>
    </source>
</evidence>
<dbReference type="SUPFAM" id="SSF53448">
    <property type="entry name" value="Nucleotide-diphospho-sugar transferases"/>
    <property type="match status" value="1"/>
</dbReference>
<dbReference type="AlphaFoldDB" id="A0A2H0BF64"/>
<sequence>MKQTVRKAVVTDGGYATRFFPVTKTVPKCMLPIIDKPITQIVIEECMEAGITEIILVATEEGREIYDDYFHNNSQHIHEQLVKQNKPERFDKIRNIYSLPNIIVIAQNKNLPYGTASPIISALPYIGDEPFLHVQADDVILGKSTCKELVDAYLQSDDNTMAVIAAQDIPDVDVTRYGIVKLKEGTENELDSIIEKPTIEDAPSTLVSFGRYLYTPLIKKYLSSDEKNLGKDNELWMVDAIWRMAKEHKVLVKPISGQWKTTGDPNNYLRTVIEYALQDKDFNGEFKEYLKSLDL</sequence>
<evidence type="ECO:0000256" key="4">
    <source>
        <dbReference type="ARBA" id="ARBA00022695"/>
    </source>
</evidence>
<dbReference type="InterPro" id="IPR005771">
    <property type="entry name" value="GalU_uridylyltTrfase_bac/arc"/>
</dbReference>
<dbReference type="Gene3D" id="3.90.550.10">
    <property type="entry name" value="Spore Coat Polysaccharide Biosynthesis Protein SpsA, Chain A"/>
    <property type="match status" value="1"/>
</dbReference>
<proteinExistence type="inferred from homology"/>
<comment type="catalytic activity">
    <reaction evidence="5">
        <text>alpha-D-glucose 1-phosphate + UTP + H(+) = UDP-alpha-D-glucose + diphosphate</text>
        <dbReference type="Rhea" id="RHEA:19889"/>
        <dbReference type="ChEBI" id="CHEBI:15378"/>
        <dbReference type="ChEBI" id="CHEBI:33019"/>
        <dbReference type="ChEBI" id="CHEBI:46398"/>
        <dbReference type="ChEBI" id="CHEBI:58601"/>
        <dbReference type="ChEBI" id="CHEBI:58885"/>
        <dbReference type="EC" id="2.7.7.9"/>
    </reaction>
</comment>
<evidence type="ECO:0000313" key="7">
    <source>
        <dbReference type="EMBL" id="PIP56317.1"/>
    </source>
</evidence>
<dbReference type="PANTHER" id="PTHR43197:SF1">
    <property type="entry name" value="UTP--GLUCOSE-1-PHOSPHATE URIDYLYLTRANSFERASE"/>
    <property type="match status" value="1"/>
</dbReference>